<accession>A0A2G9GXF7</accession>
<comment type="caution">
    <text evidence="1">The sequence shown here is derived from an EMBL/GenBank/DDBJ whole genome shotgun (WGS) entry which is preliminary data.</text>
</comment>
<sequence>MVFAPRIDDPRSGRFSRCSTDIFTINGPCTNPIICYLYLYRSGNDGWIPIDVTISGHAMPATFFYNVPIPGDTWFGYNRCLRANSSSLAVK</sequence>
<dbReference type="SUPFAM" id="SSF49723">
    <property type="entry name" value="Lipase/lipooxygenase domain (PLAT/LH2 domain)"/>
    <property type="match status" value="1"/>
</dbReference>
<dbReference type="STRING" id="429701.A0A2G9GXF7"/>
<evidence type="ECO:0000313" key="1">
    <source>
        <dbReference type="EMBL" id="PIN09690.1"/>
    </source>
</evidence>
<dbReference type="InterPro" id="IPR036392">
    <property type="entry name" value="PLAT/LH2_dom_sf"/>
</dbReference>
<dbReference type="PANTHER" id="PTHR31718:SF31">
    <property type="entry name" value="OS01G0172800 PROTEIN"/>
    <property type="match status" value="1"/>
</dbReference>
<reference evidence="2" key="1">
    <citation type="journal article" date="2018" name="Gigascience">
        <title>Genome assembly of the Pink Ipe (Handroanthus impetiginosus, Bignoniaceae), a highly valued, ecologically keystone Neotropical timber forest tree.</title>
        <authorList>
            <person name="Silva-Junior O.B."/>
            <person name="Grattapaglia D."/>
            <person name="Novaes E."/>
            <person name="Collevatti R.G."/>
        </authorList>
    </citation>
    <scope>NUCLEOTIDE SEQUENCE [LARGE SCALE GENOMIC DNA]</scope>
    <source>
        <strain evidence="2">cv. UFG-1</strain>
    </source>
</reference>
<dbReference type="InterPro" id="IPR010417">
    <property type="entry name" value="Embryo-specific_ATS3"/>
</dbReference>
<gene>
    <name evidence="1" type="ORF">CDL12_17724</name>
</gene>
<dbReference type="EMBL" id="NKXS01003467">
    <property type="protein sequence ID" value="PIN09690.1"/>
    <property type="molecule type" value="Genomic_DNA"/>
</dbReference>
<dbReference type="Pfam" id="PF06232">
    <property type="entry name" value="ATS3"/>
    <property type="match status" value="1"/>
</dbReference>
<organism evidence="1 2">
    <name type="scientific">Handroanthus impetiginosus</name>
    <dbReference type="NCBI Taxonomy" id="429701"/>
    <lineage>
        <taxon>Eukaryota</taxon>
        <taxon>Viridiplantae</taxon>
        <taxon>Streptophyta</taxon>
        <taxon>Embryophyta</taxon>
        <taxon>Tracheophyta</taxon>
        <taxon>Spermatophyta</taxon>
        <taxon>Magnoliopsida</taxon>
        <taxon>eudicotyledons</taxon>
        <taxon>Gunneridae</taxon>
        <taxon>Pentapetalae</taxon>
        <taxon>asterids</taxon>
        <taxon>lamiids</taxon>
        <taxon>Lamiales</taxon>
        <taxon>Bignoniaceae</taxon>
        <taxon>Crescentiina</taxon>
        <taxon>Tabebuia alliance</taxon>
        <taxon>Handroanthus</taxon>
    </lineage>
</organism>
<dbReference type="Proteomes" id="UP000231279">
    <property type="component" value="Unassembled WGS sequence"/>
</dbReference>
<proteinExistence type="predicted"/>
<dbReference type="OrthoDB" id="817978at2759"/>
<dbReference type="PANTHER" id="PTHR31718">
    <property type="entry name" value="PLAT DOMAIN-CONTAINING PROTEIN"/>
    <property type="match status" value="1"/>
</dbReference>
<dbReference type="AlphaFoldDB" id="A0A2G9GXF7"/>
<protein>
    <submittedName>
        <fullName evidence="1">Uncharacterized protein</fullName>
    </submittedName>
</protein>
<evidence type="ECO:0000313" key="2">
    <source>
        <dbReference type="Proteomes" id="UP000231279"/>
    </source>
</evidence>
<name>A0A2G9GXF7_9LAMI</name>
<keyword evidence="2" id="KW-1185">Reference proteome</keyword>